<evidence type="ECO:0000256" key="1">
    <source>
        <dbReference type="ARBA" id="ARBA00001585"/>
    </source>
</evidence>
<dbReference type="AlphaFoldDB" id="A0A7H1N435"/>
<organism evidence="15 16">
    <name type="scientific">Defluviicoccus vanus</name>
    <dbReference type="NCBI Taxonomy" id="111831"/>
    <lineage>
        <taxon>Bacteria</taxon>
        <taxon>Pseudomonadati</taxon>
        <taxon>Pseudomonadota</taxon>
        <taxon>Alphaproteobacteria</taxon>
        <taxon>Rhodospirillales</taxon>
        <taxon>Rhodospirillaceae</taxon>
        <taxon>Defluviicoccus</taxon>
    </lineage>
</organism>
<sequence length="322" mass="35981">MDVRHVRHDLFPEIEPFASGLLAVDSHHTIYWEQSGNPRGIPVIFLHGGPGAGAAPAHRRFFDPHAYRVVIFDQRGCGRSHPHGEVRDNSTQHLVEDMETLRDHLGIKRWMLFGGSWGSTLALAYGIRHPRRCTGLVLRGIFLGGRSEIDWFLYGMRTFFPEAWRHFAESIPVAEHGDLLTAYHRRLLDADPAVHLPAAHTWSRYETVCSSLIQRADDPLAGSHDEAALALARIEAHYFVNNAFLADDEILHGVSTLRHLVPGTIVQGRYDMVCPIVTADRLAHAWPEARYVIVADAGHSAMEPGIRAALVRATEAMKVRLA</sequence>
<dbReference type="GO" id="GO:0004177">
    <property type="term" value="F:aminopeptidase activity"/>
    <property type="evidence" value="ECO:0007669"/>
    <property type="project" value="UniProtKB-UniRule"/>
</dbReference>
<evidence type="ECO:0000256" key="4">
    <source>
        <dbReference type="ARBA" id="ARBA00012568"/>
    </source>
</evidence>
<dbReference type="KEGG" id="dvn:HQ394_15465"/>
<accession>A0A7H1N435</accession>
<keyword evidence="7 11" id="KW-0963">Cytoplasm</keyword>
<dbReference type="PANTHER" id="PTHR43722:SF1">
    <property type="entry name" value="PROLINE IMINOPEPTIDASE"/>
    <property type="match status" value="1"/>
</dbReference>
<evidence type="ECO:0000256" key="3">
    <source>
        <dbReference type="ARBA" id="ARBA00010088"/>
    </source>
</evidence>
<proteinExistence type="inferred from homology"/>
<feature type="active site" evidence="12">
    <location>
        <position position="271"/>
    </location>
</feature>
<evidence type="ECO:0000256" key="9">
    <source>
        <dbReference type="ARBA" id="ARBA00022801"/>
    </source>
</evidence>
<feature type="domain" description="AB hydrolase-1" evidence="14">
    <location>
        <begin position="42"/>
        <end position="303"/>
    </location>
</feature>
<dbReference type="PRINTS" id="PR00793">
    <property type="entry name" value="PROAMNOPTASE"/>
</dbReference>
<evidence type="ECO:0000256" key="12">
    <source>
        <dbReference type="PIRSR" id="PIRSR006431-1"/>
    </source>
</evidence>
<comment type="similarity">
    <text evidence="3 11 13">Belongs to the peptidase S33 family.</text>
</comment>
<dbReference type="PANTHER" id="PTHR43722">
    <property type="entry name" value="PROLINE IMINOPEPTIDASE"/>
    <property type="match status" value="1"/>
</dbReference>
<dbReference type="EC" id="3.4.11.5" evidence="4 11"/>
<dbReference type="NCBIfam" id="TIGR01249">
    <property type="entry name" value="pro_imino_pep_1"/>
    <property type="match status" value="1"/>
</dbReference>
<dbReference type="SUPFAM" id="SSF53474">
    <property type="entry name" value="alpha/beta-Hydrolases"/>
    <property type="match status" value="1"/>
</dbReference>
<dbReference type="InterPro" id="IPR000073">
    <property type="entry name" value="AB_hydrolase_1"/>
</dbReference>
<dbReference type="GO" id="GO:0005737">
    <property type="term" value="C:cytoplasm"/>
    <property type="evidence" value="ECO:0007669"/>
    <property type="project" value="UniProtKB-SubCell"/>
</dbReference>
<feature type="active site" description="Nucleophile" evidence="12">
    <location>
        <position position="116"/>
    </location>
</feature>
<dbReference type="InterPro" id="IPR029058">
    <property type="entry name" value="AB_hydrolase_fold"/>
</dbReference>
<evidence type="ECO:0000256" key="6">
    <source>
        <dbReference type="ARBA" id="ARBA00022438"/>
    </source>
</evidence>
<protein>
    <recommendedName>
        <fullName evidence="5 11">Proline iminopeptidase</fullName>
        <shortName evidence="11">PIP</shortName>
        <ecNumber evidence="4 11">3.4.11.5</ecNumber>
    </recommendedName>
    <alternativeName>
        <fullName evidence="10 11">Prolyl aminopeptidase</fullName>
    </alternativeName>
</protein>
<evidence type="ECO:0000313" key="16">
    <source>
        <dbReference type="Proteomes" id="UP000516369"/>
    </source>
</evidence>
<feature type="active site" description="Proton donor" evidence="12">
    <location>
        <position position="299"/>
    </location>
</feature>
<dbReference type="InterPro" id="IPR002410">
    <property type="entry name" value="Peptidase_S33"/>
</dbReference>
<dbReference type="Proteomes" id="UP000516369">
    <property type="component" value="Chromosome"/>
</dbReference>
<evidence type="ECO:0000256" key="13">
    <source>
        <dbReference type="RuleBase" id="RU003421"/>
    </source>
</evidence>
<evidence type="ECO:0000256" key="2">
    <source>
        <dbReference type="ARBA" id="ARBA00004496"/>
    </source>
</evidence>
<dbReference type="InterPro" id="IPR005944">
    <property type="entry name" value="Pro_iminopeptidase"/>
</dbReference>
<comment type="subcellular location">
    <subcellularLocation>
        <location evidence="2 11">Cytoplasm</location>
    </subcellularLocation>
</comment>
<evidence type="ECO:0000256" key="7">
    <source>
        <dbReference type="ARBA" id="ARBA00022490"/>
    </source>
</evidence>
<dbReference type="Gene3D" id="3.40.50.1820">
    <property type="entry name" value="alpha/beta hydrolase"/>
    <property type="match status" value="1"/>
</dbReference>
<evidence type="ECO:0000256" key="11">
    <source>
        <dbReference type="PIRNR" id="PIRNR006431"/>
    </source>
</evidence>
<keyword evidence="9 11" id="KW-0378">Hydrolase</keyword>
<reference evidence="15 16" key="1">
    <citation type="submission" date="2020-05" db="EMBL/GenBank/DDBJ databases">
        <title>Complete closed genome sequence of Defluviicoccus vanus.</title>
        <authorList>
            <person name="Bessarab I."/>
            <person name="Arumugam K."/>
            <person name="Maszenan A.M."/>
            <person name="Seviour R.J."/>
            <person name="Williams R.B."/>
        </authorList>
    </citation>
    <scope>NUCLEOTIDE SEQUENCE [LARGE SCALE GENOMIC DNA]</scope>
    <source>
        <strain evidence="15 16">Ben 114</strain>
    </source>
</reference>
<dbReference type="GO" id="GO:0006508">
    <property type="term" value="P:proteolysis"/>
    <property type="evidence" value="ECO:0007669"/>
    <property type="project" value="UniProtKB-KW"/>
</dbReference>
<gene>
    <name evidence="15" type="primary">pip</name>
    <name evidence="15" type="ORF">HQ394_15465</name>
</gene>
<dbReference type="RefSeq" id="WP_190260949.1">
    <property type="nucleotide sequence ID" value="NZ_CP053923.1"/>
</dbReference>
<name>A0A7H1N435_9PROT</name>
<dbReference type="PRINTS" id="PR00111">
    <property type="entry name" value="ABHYDROLASE"/>
</dbReference>
<evidence type="ECO:0000256" key="8">
    <source>
        <dbReference type="ARBA" id="ARBA00022670"/>
    </source>
</evidence>
<evidence type="ECO:0000256" key="10">
    <source>
        <dbReference type="ARBA" id="ARBA00029605"/>
    </source>
</evidence>
<dbReference type="Pfam" id="PF00561">
    <property type="entry name" value="Abhydrolase_1"/>
    <property type="match status" value="1"/>
</dbReference>
<keyword evidence="6 11" id="KW-0031">Aminopeptidase</keyword>
<comment type="catalytic activity">
    <reaction evidence="1 11 13">
        <text>Release of N-terminal proline from a peptide.</text>
        <dbReference type="EC" id="3.4.11.5"/>
    </reaction>
</comment>
<dbReference type="PIRSF" id="PIRSF006431">
    <property type="entry name" value="Pept_S33"/>
    <property type="match status" value="1"/>
</dbReference>
<dbReference type="EMBL" id="CP053923">
    <property type="protein sequence ID" value="QNT70471.1"/>
    <property type="molecule type" value="Genomic_DNA"/>
</dbReference>
<evidence type="ECO:0000256" key="5">
    <source>
        <dbReference type="ARBA" id="ARBA00021843"/>
    </source>
</evidence>
<keyword evidence="8 11" id="KW-0645">Protease</keyword>
<evidence type="ECO:0000313" key="15">
    <source>
        <dbReference type="EMBL" id="QNT70471.1"/>
    </source>
</evidence>
<keyword evidence="16" id="KW-1185">Reference proteome</keyword>
<evidence type="ECO:0000259" key="14">
    <source>
        <dbReference type="Pfam" id="PF00561"/>
    </source>
</evidence>